<dbReference type="PRINTS" id="PR00452">
    <property type="entry name" value="SH3DOMAIN"/>
</dbReference>
<dbReference type="SUPFAM" id="SSF50044">
    <property type="entry name" value="SH3-domain"/>
    <property type="match status" value="1"/>
</dbReference>
<evidence type="ECO:0000256" key="4">
    <source>
        <dbReference type="ARBA" id="ARBA00022553"/>
    </source>
</evidence>
<dbReference type="PROSITE" id="PS50002">
    <property type="entry name" value="SH3"/>
    <property type="match status" value="1"/>
</dbReference>
<organism evidence="11 12">
    <name type="scientific">Neolecta irregularis (strain DAH-3)</name>
    <dbReference type="NCBI Taxonomy" id="1198029"/>
    <lineage>
        <taxon>Eukaryota</taxon>
        <taxon>Fungi</taxon>
        <taxon>Dikarya</taxon>
        <taxon>Ascomycota</taxon>
        <taxon>Taphrinomycotina</taxon>
        <taxon>Neolectales</taxon>
        <taxon>Neolectaceae</taxon>
        <taxon>Neolecta</taxon>
    </lineage>
</organism>
<dbReference type="STRING" id="1198029.A0A1U7LK52"/>
<evidence type="ECO:0000259" key="9">
    <source>
        <dbReference type="PROSITE" id="PS50002"/>
    </source>
</evidence>
<keyword evidence="2 6" id="KW-0728">SH3 domain</keyword>
<feature type="region of interest" description="Disordered" evidence="8">
    <location>
        <begin position="481"/>
        <end position="583"/>
    </location>
</feature>
<reference evidence="11 12" key="1">
    <citation type="submission" date="2016-04" db="EMBL/GenBank/DDBJ databases">
        <title>Evolutionary innovation and constraint leading to complex multicellularity in the Ascomycota.</title>
        <authorList>
            <person name="Cisse O."/>
            <person name="Nguyen A."/>
            <person name="Hewitt D.A."/>
            <person name="Jedd G."/>
            <person name="Stajich J.E."/>
        </authorList>
    </citation>
    <scope>NUCLEOTIDE SEQUENCE [LARGE SCALE GENOMIC DNA]</scope>
    <source>
        <strain evidence="11 12">DAH-3</strain>
    </source>
</reference>
<feature type="region of interest" description="Disordered" evidence="8">
    <location>
        <begin position="741"/>
        <end position="907"/>
    </location>
</feature>
<dbReference type="PROSITE" id="PS51741">
    <property type="entry name" value="F_BAR"/>
    <property type="match status" value="1"/>
</dbReference>
<keyword evidence="11" id="KW-0131">Cell cycle</keyword>
<comment type="subcellular location">
    <subcellularLocation>
        <location evidence="1">Cytoplasm</location>
        <location evidence="1">Cytoskeleton</location>
    </subcellularLocation>
</comment>
<dbReference type="OrthoDB" id="27823at2759"/>
<feature type="compositionally biased region" description="Polar residues" evidence="8">
    <location>
        <begin position="955"/>
        <end position="966"/>
    </location>
</feature>
<dbReference type="GO" id="GO:0005543">
    <property type="term" value="F:phospholipid binding"/>
    <property type="evidence" value="ECO:0007669"/>
    <property type="project" value="TreeGrafter"/>
</dbReference>
<dbReference type="GO" id="GO:0030036">
    <property type="term" value="P:actin cytoskeleton organization"/>
    <property type="evidence" value="ECO:0007669"/>
    <property type="project" value="UniProtKB-ARBA"/>
</dbReference>
<dbReference type="SMART" id="SM00326">
    <property type="entry name" value="SH3"/>
    <property type="match status" value="1"/>
</dbReference>
<sequence>MCADLPHVPKSFANNFWGRDDRGVEVLAERMSEAKLTCEELRYFYKERAAAEEEHAKRLLKISKLPLGSHEIGTLKASLDSVRTETEAMASSHLHIAGQFKVELEEPLNQFSGGLRERRKLLQLPIEKLHKLKLSQCTNLEKAKERYDGDCIKVNGYIAQQNMLMGRELEKNNQKLERMQAAVQVSHKEYSIVIKALNETTDRWNREWKQVCDKFQDLEEERIDFLKSNLWSFANISSTVCVNDDESCEKIRKTLEQCEVEKDIHIFIDEKATGQEIPDAPKYRNFHKAQTGVEEDDTPYTVAQFQRDPNPQFRSNTPHTNGNSLSRRGDEDDEDFYTRQYADSHTPARKKSYTDEETAEMFVPMRDSKYDSTNGGYERGNTPQRVSTPGYPISSQNRATTPGGSYSNGNHRPTTPGPAFSDSHGQQHGTGRGVANRYSMQRSPTKEIEALSRRDSRQENPMKSVVNDYPLDGITQYCRTTSPVMSSSSDRRASPEALSPYSHTSISDNNAKVGHSSPQKSLSIDTRQKPIERKEGKFAKIFGRNKNSSETNLSSPKTEASRGSIRNTPSPIKNHFITSPEALENDQMMDPRTQEMLQIGNNVLGVQSQQRRQLSPDEEPEEERVDLIAAALAELQNGARRPLNATYNRSSDFHSRSPDRSPSERTFPPIEREGSYAKFSRKPAPRSQDPPAPEAAPMSSSYDQRTTNNVKRHTLGAPPQAFTSAEMKQTSAKYVQQTQEAFGMKSQPRNQASRVDFRSTTPAVVSQSSRGDMRSTSPRPGQLQQRRTGPPDSYVPQEDFPAYSSQQGLDDIRRSASPNSMQNRPRSHTSPIARAPSPRPQLQDPAYYGSRPPSAHPDMYRSVSPNPYQRHASPSPSMHPHSISPGPQPRGREGVLPPGSRSPNRFGIAFDANGNLIDEHAIRQNRRSISPYPQQHFASYPSQNEWGPQDDRQGYRSTSGRLPQNHQRSRSVGPARGVQYTDDGRPILFYVKALYDYQAAIDEEIGFCKDDVLIVLRTQDDGWWEGEVMGQRRARRGLFPSNFTTPMR</sequence>
<proteinExistence type="predicted"/>
<dbReference type="EMBL" id="LXFE01002367">
    <property type="protein sequence ID" value="OLL23019.1"/>
    <property type="molecule type" value="Genomic_DNA"/>
</dbReference>
<feature type="compositionally biased region" description="Polar residues" evidence="8">
    <location>
        <begin position="545"/>
        <end position="558"/>
    </location>
</feature>
<evidence type="ECO:0000256" key="8">
    <source>
        <dbReference type="SAM" id="MobiDB-lite"/>
    </source>
</evidence>
<gene>
    <name evidence="11" type="ORF">NEOLI_002269</name>
</gene>
<evidence type="ECO:0000256" key="1">
    <source>
        <dbReference type="ARBA" id="ARBA00004245"/>
    </source>
</evidence>
<evidence type="ECO:0000313" key="12">
    <source>
        <dbReference type="Proteomes" id="UP000186594"/>
    </source>
</evidence>
<evidence type="ECO:0000256" key="7">
    <source>
        <dbReference type="PROSITE-ProRule" id="PRU01077"/>
    </source>
</evidence>
<name>A0A1U7LK52_NEOID</name>
<evidence type="ECO:0000256" key="5">
    <source>
        <dbReference type="ARBA" id="ARBA00023212"/>
    </source>
</evidence>
<keyword evidence="4" id="KW-0597">Phosphoprotein</keyword>
<keyword evidence="5" id="KW-0206">Cytoskeleton</keyword>
<dbReference type="GO" id="GO:0009898">
    <property type="term" value="C:cytoplasmic side of plasma membrane"/>
    <property type="evidence" value="ECO:0007669"/>
    <property type="project" value="TreeGrafter"/>
</dbReference>
<keyword evidence="11" id="KW-0132">Cell division</keyword>
<keyword evidence="7" id="KW-0175">Coiled coil</keyword>
<feature type="region of interest" description="Disordered" evidence="8">
    <location>
        <begin position="641"/>
        <end position="705"/>
    </location>
</feature>
<evidence type="ECO:0000256" key="2">
    <source>
        <dbReference type="ARBA" id="ARBA00022443"/>
    </source>
</evidence>
<dbReference type="FunFam" id="1.20.1270.60:FF:000045">
    <property type="entry name" value="Cell division control protein"/>
    <property type="match status" value="1"/>
</dbReference>
<dbReference type="Pfam" id="PF00018">
    <property type="entry name" value="SH3_1"/>
    <property type="match status" value="1"/>
</dbReference>
<dbReference type="PANTHER" id="PTHR23065">
    <property type="entry name" value="PROLINE-SERINE-THREONINE PHOSPHATASE INTERACTING PROTEIN 1"/>
    <property type="match status" value="1"/>
</dbReference>
<feature type="compositionally biased region" description="Polar residues" evidence="8">
    <location>
        <begin position="932"/>
        <end position="946"/>
    </location>
</feature>
<protein>
    <submittedName>
        <fullName evidence="11">Cell division control protein 15</fullName>
    </submittedName>
</protein>
<feature type="compositionally biased region" description="Basic and acidic residues" evidence="8">
    <location>
        <begin position="444"/>
        <end position="460"/>
    </location>
</feature>
<evidence type="ECO:0000256" key="3">
    <source>
        <dbReference type="ARBA" id="ARBA00022490"/>
    </source>
</evidence>
<accession>A0A1U7LK52</accession>
<dbReference type="Proteomes" id="UP000186594">
    <property type="component" value="Unassembled WGS sequence"/>
</dbReference>
<feature type="region of interest" description="Disordered" evidence="8">
    <location>
        <begin position="306"/>
        <end position="468"/>
    </location>
</feature>
<dbReference type="InterPro" id="IPR001452">
    <property type="entry name" value="SH3_domain"/>
</dbReference>
<feature type="domain" description="SH3" evidence="9">
    <location>
        <begin position="986"/>
        <end position="1048"/>
    </location>
</feature>
<dbReference type="PRINTS" id="PR00499">
    <property type="entry name" value="P67PHOX"/>
</dbReference>
<dbReference type="InterPro" id="IPR031160">
    <property type="entry name" value="F_BAR_dom"/>
</dbReference>
<feature type="compositionally biased region" description="Polar residues" evidence="8">
    <location>
        <begin position="371"/>
        <end position="413"/>
    </location>
</feature>
<evidence type="ECO:0000313" key="11">
    <source>
        <dbReference type="EMBL" id="OLL23019.1"/>
    </source>
</evidence>
<feature type="compositionally biased region" description="Polar residues" evidence="8">
    <location>
        <begin position="747"/>
        <end position="787"/>
    </location>
</feature>
<evidence type="ECO:0000259" key="10">
    <source>
        <dbReference type="PROSITE" id="PS51741"/>
    </source>
</evidence>
<dbReference type="SUPFAM" id="SSF103657">
    <property type="entry name" value="BAR/IMD domain-like"/>
    <property type="match status" value="1"/>
</dbReference>
<keyword evidence="3" id="KW-0963">Cytoplasm</keyword>
<keyword evidence="12" id="KW-1185">Reference proteome</keyword>
<feature type="compositionally biased region" description="Polar residues" evidence="8">
    <location>
        <begin position="306"/>
        <end position="326"/>
    </location>
</feature>
<comment type="caution">
    <text evidence="11">The sequence shown here is derived from an EMBL/GenBank/DDBJ whole genome shotgun (WGS) entry which is preliminary data.</text>
</comment>
<evidence type="ECO:0000256" key="6">
    <source>
        <dbReference type="PROSITE-ProRule" id="PRU00192"/>
    </source>
</evidence>
<dbReference type="SMART" id="SM00055">
    <property type="entry name" value="FCH"/>
    <property type="match status" value="1"/>
</dbReference>
<feature type="region of interest" description="Disordered" evidence="8">
    <location>
        <begin position="932"/>
        <end position="978"/>
    </location>
</feature>
<dbReference type="OMA" id="ETTVRWN"/>
<dbReference type="GO" id="GO:0120104">
    <property type="term" value="C:mitotic actomyosin contractile ring, proximal layer"/>
    <property type="evidence" value="ECO:0007669"/>
    <property type="project" value="TreeGrafter"/>
</dbReference>
<dbReference type="Gene3D" id="1.20.1270.60">
    <property type="entry name" value="Arfaptin homology (AH) domain/BAR domain"/>
    <property type="match status" value="1"/>
</dbReference>
<dbReference type="PANTHER" id="PTHR23065:SF7">
    <property type="entry name" value="NOSTRIN, ISOFORM H"/>
    <property type="match status" value="1"/>
</dbReference>
<dbReference type="AlphaFoldDB" id="A0A1U7LK52"/>
<dbReference type="InterPro" id="IPR036028">
    <property type="entry name" value="SH3-like_dom_sf"/>
</dbReference>
<feature type="domain" description="F-BAR" evidence="10">
    <location>
        <begin position="10"/>
        <end position="263"/>
    </location>
</feature>
<dbReference type="InterPro" id="IPR027267">
    <property type="entry name" value="AH/BAR_dom_sf"/>
</dbReference>
<dbReference type="GO" id="GO:0051301">
    <property type="term" value="P:cell division"/>
    <property type="evidence" value="ECO:0007669"/>
    <property type="project" value="UniProtKB-KW"/>
</dbReference>
<dbReference type="Pfam" id="PF00611">
    <property type="entry name" value="FCH"/>
    <property type="match status" value="1"/>
</dbReference>
<feature type="compositionally biased region" description="Polar residues" evidence="8">
    <location>
        <begin position="816"/>
        <end position="830"/>
    </location>
</feature>
<dbReference type="Gene3D" id="2.30.30.40">
    <property type="entry name" value="SH3 Domains"/>
    <property type="match status" value="1"/>
</dbReference>
<feature type="compositionally biased region" description="Low complexity" evidence="8">
    <location>
        <begin position="871"/>
        <end position="885"/>
    </location>
</feature>
<feature type="compositionally biased region" description="Polar residues" evidence="8">
    <location>
        <begin position="501"/>
        <end position="525"/>
    </location>
</feature>
<dbReference type="InterPro" id="IPR001060">
    <property type="entry name" value="FCH_dom"/>
</dbReference>
<dbReference type="CDD" id="cd00174">
    <property type="entry name" value="SH3"/>
    <property type="match status" value="1"/>
</dbReference>
<feature type="compositionally biased region" description="Basic and acidic residues" evidence="8">
    <location>
        <begin position="526"/>
        <end position="538"/>
    </location>
</feature>
<feature type="compositionally biased region" description="Basic and acidic residues" evidence="8">
    <location>
        <begin position="651"/>
        <end position="663"/>
    </location>
</feature>